<reference evidence="2" key="1">
    <citation type="submission" date="2020-10" db="EMBL/GenBank/DDBJ databases">
        <authorList>
            <person name="Gilroy R."/>
        </authorList>
    </citation>
    <scope>NUCLEOTIDE SEQUENCE</scope>
    <source>
        <strain evidence="2">CHK176-22527</strain>
    </source>
</reference>
<organism evidence="2 3">
    <name type="scientific">Candidatus Allocopromorpha excrementavium</name>
    <dbReference type="NCBI Taxonomy" id="2840741"/>
    <lineage>
        <taxon>Bacteria</taxon>
        <taxon>Bacillati</taxon>
        <taxon>Bacillota</taxon>
        <taxon>Clostridia</taxon>
        <taxon>Eubacteriales</taxon>
        <taxon>Eubacteriaceae</taxon>
        <taxon>Eubacteriaceae incertae sedis</taxon>
        <taxon>Candidatus Allocopromorpha</taxon>
    </lineage>
</organism>
<evidence type="ECO:0000313" key="3">
    <source>
        <dbReference type="Proteomes" id="UP000824159"/>
    </source>
</evidence>
<keyword evidence="1" id="KW-1133">Transmembrane helix</keyword>
<feature type="transmembrane region" description="Helical" evidence="1">
    <location>
        <begin position="6"/>
        <end position="25"/>
    </location>
</feature>
<gene>
    <name evidence="2" type="ORF">IAD12_04655</name>
</gene>
<dbReference type="AlphaFoldDB" id="A0A9D1HCJ3"/>
<evidence type="ECO:0000313" key="2">
    <source>
        <dbReference type="EMBL" id="HIT99526.1"/>
    </source>
</evidence>
<name>A0A9D1HCJ3_9FIRM</name>
<keyword evidence="1" id="KW-0472">Membrane</keyword>
<accession>A0A9D1HCJ3</accession>
<sequence>MKHTILKVLIVFMIFFAGTAGILFLDDLCLQTTGHGGNLVLNVEN</sequence>
<comment type="caution">
    <text evidence="2">The sequence shown here is derived from an EMBL/GenBank/DDBJ whole genome shotgun (WGS) entry which is preliminary data.</text>
</comment>
<dbReference type="EMBL" id="DVLX01000053">
    <property type="protein sequence ID" value="HIT99526.1"/>
    <property type="molecule type" value="Genomic_DNA"/>
</dbReference>
<reference evidence="2" key="2">
    <citation type="journal article" date="2021" name="PeerJ">
        <title>Extensive microbial diversity within the chicken gut microbiome revealed by metagenomics and culture.</title>
        <authorList>
            <person name="Gilroy R."/>
            <person name="Ravi A."/>
            <person name="Getino M."/>
            <person name="Pursley I."/>
            <person name="Horton D.L."/>
            <person name="Alikhan N.F."/>
            <person name="Baker D."/>
            <person name="Gharbi K."/>
            <person name="Hall N."/>
            <person name="Watson M."/>
            <person name="Adriaenssens E.M."/>
            <person name="Foster-Nyarko E."/>
            <person name="Jarju S."/>
            <person name="Secka A."/>
            <person name="Antonio M."/>
            <person name="Oren A."/>
            <person name="Chaudhuri R.R."/>
            <person name="La Ragione R."/>
            <person name="Hildebrand F."/>
            <person name="Pallen M.J."/>
        </authorList>
    </citation>
    <scope>NUCLEOTIDE SEQUENCE</scope>
    <source>
        <strain evidence="2">CHK176-22527</strain>
    </source>
</reference>
<evidence type="ECO:0000256" key="1">
    <source>
        <dbReference type="SAM" id="Phobius"/>
    </source>
</evidence>
<proteinExistence type="predicted"/>
<keyword evidence="1" id="KW-0812">Transmembrane</keyword>
<dbReference type="Proteomes" id="UP000824159">
    <property type="component" value="Unassembled WGS sequence"/>
</dbReference>
<protein>
    <submittedName>
        <fullName evidence="2">Uncharacterized protein</fullName>
    </submittedName>
</protein>